<keyword evidence="3" id="KW-0378">Hydrolase</keyword>
<evidence type="ECO:0000256" key="2">
    <source>
        <dbReference type="ARBA" id="ARBA00011901"/>
    </source>
</evidence>
<dbReference type="EMBL" id="FNYA01000002">
    <property type="protein sequence ID" value="SEI67744.1"/>
    <property type="molecule type" value="Genomic_DNA"/>
</dbReference>
<evidence type="ECO:0000256" key="1">
    <source>
        <dbReference type="ARBA" id="ARBA00001561"/>
    </source>
</evidence>
<keyword evidence="4" id="KW-1133">Transmembrane helix</keyword>
<dbReference type="RefSeq" id="WP_091310272.1">
    <property type="nucleotide sequence ID" value="NZ_CBCSJU010000002.1"/>
</dbReference>
<dbReference type="InterPro" id="IPR050695">
    <property type="entry name" value="N-acetylmuramoyl_amidase_3"/>
</dbReference>
<gene>
    <name evidence="6" type="ORF">SAMN05660918_1381</name>
</gene>
<dbReference type="GO" id="GO:0009253">
    <property type="term" value="P:peptidoglycan catabolic process"/>
    <property type="evidence" value="ECO:0007669"/>
    <property type="project" value="InterPro"/>
</dbReference>
<dbReference type="STRING" id="402734.SAMN05660918_1381"/>
<evidence type="ECO:0000313" key="6">
    <source>
        <dbReference type="EMBL" id="SEI67744.1"/>
    </source>
</evidence>
<keyword evidence="7" id="KW-1185">Reference proteome</keyword>
<dbReference type="InterPro" id="IPR008756">
    <property type="entry name" value="Peptidase_M56"/>
</dbReference>
<dbReference type="AlphaFoldDB" id="A0A1H6SPB7"/>
<name>A0A1H6SPB7_9FLAO</name>
<dbReference type="CDD" id="cd02696">
    <property type="entry name" value="MurNAc-LAA"/>
    <property type="match status" value="1"/>
</dbReference>
<dbReference type="PANTHER" id="PTHR30404:SF0">
    <property type="entry name" value="N-ACETYLMURAMOYL-L-ALANINE AMIDASE AMIC"/>
    <property type="match status" value="1"/>
</dbReference>
<dbReference type="Pfam" id="PF05569">
    <property type="entry name" value="Peptidase_M56"/>
    <property type="match status" value="1"/>
</dbReference>
<feature type="transmembrane region" description="Helical" evidence="4">
    <location>
        <begin position="93"/>
        <end position="113"/>
    </location>
</feature>
<evidence type="ECO:0000313" key="7">
    <source>
        <dbReference type="Proteomes" id="UP000199702"/>
    </source>
</evidence>
<dbReference type="Proteomes" id="UP000199702">
    <property type="component" value="Unassembled WGS sequence"/>
</dbReference>
<evidence type="ECO:0000256" key="4">
    <source>
        <dbReference type="SAM" id="Phobius"/>
    </source>
</evidence>
<accession>A0A1H6SPB7</accession>
<evidence type="ECO:0000259" key="5">
    <source>
        <dbReference type="SMART" id="SM00646"/>
    </source>
</evidence>
<dbReference type="SMART" id="SM00646">
    <property type="entry name" value="Ami_3"/>
    <property type="match status" value="1"/>
</dbReference>
<evidence type="ECO:0000256" key="3">
    <source>
        <dbReference type="ARBA" id="ARBA00022801"/>
    </source>
</evidence>
<keyword evidence="4" id="KW-0812">Transmembrane</keyword>
<dbReference type="OrthoDB" id="1522859at2"/>
<dbReference type="GO" id="GO:0008745">
    <property type="term" value="F:N-acetylmuramoyl-L-alanine amidase activity"/>
    <property type="evidence" value="ECO:0007669"/>
    <property type="project" value="UniProtKB-EC"/>
</dbReference>
<dbReference type="Gene3D" id="3.40.630.40">
    <property type="entry name" value="Zn-dependent exopeptidases"/>
    <property type="match status" value="1"/>
</dbReference>
<dbReference type="Pfam" id="PF01520">
    <property type="entry name" value="Amidase_3"/>
    <property type="match status" value="1"/>
</dbReference>
<dbReference type="EC" id="3.5.1.28" evidence="2"/>
<dbReference type="PANTHER" id="PTHR30404">
    <property type="entry name" value="N-ACETYLMURAMOYL-L-ALANINE AMIDASE"/>
    <property type="match status" value="1"/>
</dbReference>
<feature type="transmembrane region" description="Helical" evidence="4">
    <location>
        <begin position="276"/>
        <end position="295"/>
    </location>
</feature>
<feature type="transmembrane region" description="Helical" evidence="4">
    <location>
        <begin position="34"/>
        <end position="54"/>
    </location>
</feature>
<reference evidence="7" key="1">
    <citation type="submission" date="2016-10" db="EMBL/GenBank/DDBJ databases">
        <authorList>
            <person name="Varghese N."/>
            <person name="Submissions S."/>
        </authorList>
    </citation>
    <scope>NUCLEOTIDE SEQUENCE [LARGE SCALE GENOMIC DNA]</scope>
    <source>
        <strain evidence="7">DSM 17934</strain>
    </source>
</reference>
<proteinExistence type="predicted"/>
<dbReference type="GO" id="GO:0030288">
    <property type="term" value="C:outer membrane-bounded periplasmic space"/>
    <property type="evidence" value="ECO:0007669"/>
    <property type="project" value="TreeGrafter"/>
</dbReference>
<feature type="domain" description="MurNAc-LAA" evidence="5">
    <location>
        <begin position="536"/>
        <end position="648"/>
    </location>
</feature>
<feature type="transmembrane region" description="Helical" evidence="4">
    <location>
        <begin position="6"/>
        <end position="22"/>
    </location>
</feature>
<organism evidence="6 7">
    <name type="scientific">Flavobacterium terrigena</name>
    <dbReference type="NCBI Taxonomy" id="402734"/>
    <lineage>
        <taxon>Bacteria</taxon>
        <taxon>Pseudomonadati</taxon>
        <taxon>Bacteroidota</taxon>
        <taxon>Flavobacteriia</taxon>
        <taxon>Flavobacteriales</taxon>
        <taxon>Flavobacteriaceae</taxon>
        <taxon>Flavobacterium</taxon>
    </lineage>
</organism>
<dbReference type="InterPro" id="IPR002508">
    <property type="entry name" value="MurNAc-LAA_cat"/>
</dbReference>
<sequence length="649" mass="75513">MIDFLIKSTISLIVFLGFYHLVLEREKMHQFNRFYLLISIFISLAIPFFTFEIIEVIPVVKNIEPIIVNSIPSVLDQNSIQEKVIPIQETTNYLPFIIWGIYGIISFIFLLRFGKNWKKLMIKSKINPVVKYKNANLILVEEKTLPYTFLNSIFINFDDYYNRNIENELFTHELVHVTQKHTLDILFIEFLKVIFWFNPILILYKKAIQLNHEFLADEEIVKTYNNVPFYQNLLLQKGSCNQTIYLASNLNYLVTKKRLIMMTKNTSQKLAVLKKIAVVPILAGLIYFFCIEIIAQEKVINVNSELKNTEITEKDKIRDRYYSNVRVIIRDDSKKVVKIDKMYEELTLEEKRLHLDFIPEAINEKKVTNEFYNKLVSSNDIAVRINETPIKNSELSKYKPTDFKHHTYTRMYRRGDLKGIKSDYHYTLYTNDYFDKHLKNNHLKFGNDTIKIIGVNYKDAKSYVAYETKSNTKNQKIIVIDAGHGGKDHGAKINEELESKIVESLAKKIKALNVNEDFKIILLREDDSFVSLSERVNKINEINPSLVISLHLNASTNIKENGVNAYVSSQNEFYEKSLITANKLIDNISNRNLAKGGVKDANLYIIKNSKCPAVLLEVGYLSNENDKAYITSENGKNEIANKIFEFLKQ</sequence>
<keyword evidence="4" id="KW-0472">Membrane</keyword>
<comment type="catalytic activity">
    <reaction evidence="1">
        <text>Hydrolyzes the link between N-acetylmuramoyl residues and L-amino acid residues in certain cell-wall glycopeptides.</text>
        <dbReference type="EC" id="3.5.1.28"/>
    </reaction>
</comment>
<protein>
    <recommendedName>
        <fullName evidence="2">N-acetylmuramoyl-L-alanine amidase</fullName>
        <ecNumber evidence="2">3.5.1.28</ecNumber>
    </recommendedName>
</protein>
<dbReference type="SUPFAM" id="SSF53187">
    <property type="entry name" value="Zn-dependent exopeptidases"/>
    <property type="match status" value="1"/>
</dbReference>